<dbReference type="InterPro" id="IPR003593">
    <property type="entry name" value="AAA+_ATPase"/>
</dbReference>
<protein>
    <submittedName>
        <fullName evidence="3">Arsenical pump-driving ATPase</fullName>
    </submittedName>
</protein>
<comment type="similarity">
    <text evidence="1">Belongs to the arsA ATPase family.</text>
</comment>
<dbReference type="SUPFAM" id="SSF52540">
    <property type="entry name" value="P-loop containing nucleoside triphosphate hydrolases"/>
    <property type="match status" value="2"/>
</dbReference>
<dbReference type="NCBIfam" id="TIGR04291">
    <property type="entry name" value="arsen_driv_ArsA"/>
    <property type="match status" value="1"/>
</dbReference>
<dbReference type="Pfam" id="PF02374">
    <property type="entry name" value="ArsA_ATPase"/>
    <property type="match status" value="2"/>
</dbReference>
<comment type="caution">
    <text evidence="3">The sequence shown here is derived from an EMBL/GenBank/DDBJ whole genome shotgun (WGS) entry which is preliminary data.</text>
</comment>
<dbReference type="EMBL" id="BAABLV010000012">
    <property type="protein sequence ID" value="GAA4892595.1"/>
    <property type="molecule type" value="Genomic_DNA"/>
</dbReference>
<proteinExistence type="inferred from homology"/>
<name>A0ABP9F247_9ACTN</name>
<dbReference type="InterPro" id="IPR027541">
    <property type="entry name" value="Ars_ATPase"/>
</dbReference>
<dbReference type="NCBIfam" id="TIGR00345">
    <property type="entry name" value="GET3_arsA_TRC40"/>
    <property type="match status" value="1"/>
</dbReference>
<feature type="domain" description="AAA+ ATPase" evidence="2">
    <location>
        <begin position="16"/>
        <end position="247"/>
    </location>
</feature>
<keyword evidence="4" id="KW-1185">Reference proteome</keyword>
<dbReference type="CDD" id="cd02035">
    <property type="entry name" value="ArsA"/>
    <property type="match status" value="2"/>
</dbReference>
<feature type="domain" description="AAA+ ATPase" evidence="2">
    <location>
        <begin position="333"/>
        <end position="535"/>
    </location>
</feature>
<sequence>MLRRERVLLMRFTADLPRNVFLTGKGGVGKTSVACALATLLADRGKRTLLSSTDPASNVGQVFGVEIGHRVVSIPSVPGLDAIEIDPQEAADRYRERTLAPVRDFLKPEDLAAATEQLSGSCTTEVASFNEFTELLAEPTRTAAYDHVIFDTAPTGHTIRLLELPGEWTGFLDEGLGDASCLGPMSGLDKARGTYAAAVEALASPERTRIILVARADPSSIEEAERALLELATVGVSATHLVVNGLLPDEETHDPLADAIRAREAHAVAQLPLALQRLTLDTLPLRATNMVGADALRRMFGPVDPPVAVAAPTARGATSGLAALVDELALGDKGLVMCMGKGGVGKTTVAAALAVALAERGKDVLLTTTDPAAHLDRTLGGDAAGIEVTSIDPDRATQDYRDRVMATKGRNLDGAGRAALEEDLKSPCTEEIAVFQAFSKAIAQADKRFVVMDTAPTGHTLLLMDATGSYHREVARGLGSAKFTTPLMRLQDPGYTRVVIVTTPETTPVMEAQALVDDLARADIAPWAWVVNQSLSLTGTSSPLLIQRAANEAGPVAQVARSASRLAQLAMQEVPPVGVELAGLSLTR</sequence>
<dbReference type="PIRSF" id="PIRSF001327">
    <property type="entry name" value="Arsenical_pump-driving_ATPase"/>
    <property type="match status" value="1"/>
</dbReference>
<accession>A0ABP9F247</accession>
<evidence type="ECO:0000313" key="3">
    <source>
        <dbReference type="EMBL" id="GAA4892595.1"/>
    </source>
</evidence>
<dbReference type="InterPro" id="IPR027417">
    <property type="entry name" value="P-loop_NTPase"/>
</dbReference>
<evidence type="ECO:0000313" key="4">
    <source>
        <dbReference type="Proteomes" id="UP001501521"/>
    </source>
</evidence>
<organism evidence="3 4">
    <name type="scientific">Tessaracoccus lubricantis</name>
    <dbReference type="NCBI Taxonomy" id="545543"/>
    <lineage>
        <taxon>Bacteria</taxon>
        <taxon>Bacillati</taxon>
        <taxon>Actinomycetota</taxon>
        <taxon>Actinomycetes</taxon>
        <taxon>Propionibacteriales</taxon>
        <taxon>Propionibacteriaceae</taxon>
        <taxon>Tessaracoccus</taxon>
    </lineage>
</organism>
<reference evidence="4" key="1">
    <citation type="journal article" date="2019" name="Int. J. Syst. Evol. Microbiol.">
        <title>The Global Catalogue of Microorganisms (GCM) 10K type strain sequencing project: providing services to taxonomists for standard genome sequencing and annotation.</title>
        <authorList>
            <consortium name="The Broad Institute Genomics Platform"/>
            <consortium name="The Broad Institute Genome Sequencing Center for Infectious Disease"/>
            <person name="Wu L."/>
            <person name="Ma J."/>
        </authorList>
    </citation>
    <scope>NUCLEOTIDE SEQUENCE [LARGE SCALE GENOMIC DNA]</scope>
    <source>
        <strain evidence="4">JCM 19125</strain>
    </source>
</reference>
<evidence type="ECO:0000256" key="1">
    <source>
        <dbReference type="ARBA" id="ARBA00011040"/>
    </source>
</evidence>
<evidence type="ECO:0000259" key="2">
    <source>
        <dbReference type="SMART" id="SM00382"/>
    </source>
</evidence>
<dbReference type="InterPro" id="IPR016300">
    <property type="entry name" value="ATPase_ArsA/GET3"/>
</dbReference>
<dbReference type="Proteomes" id="UP001501521">
    <property type="component" value="Unassembled WGS sequence"/>
</dbReference>
<dbReference type="PANTHER" id="PTHR10803">
    <property type="entry name" value="ARSENICAL PUMP-DRIVING ATPASE ARSENITE-TRANSLOCATING ATPASE"/>
    <property type="match status" value="1"/>
</dbReference>
<dbReference type="SMART" id="SM00382">
    <property type="entry name" value="AAA"/>
    <property type="match status" value="2"/>
</dbReference>
<gene>
    <name evidence="3" type="primary">arsA</name>
    <name evidence="3" type="ORF">GCM10025789_07080</name>
</gene>
<dbReference type="InterPro" id="IPR025723">
    <property type="entry name" value="ArsA/GET3_ATPase-like"/>
</dbReference>
<dbReference type="PANTHER" id="PTHR10803:SF3">
    <property type="entry name" value="ATPASE GET3"/>
    <property type="match status" value="1"/>
</dbReference>
<dbReference type="Gene3D" id="3.40.50.300">
    <property type="entry name" value="P-loop containing nucleotide triphosphate hydrolases"/>
    <property type="match status" value="2"/>
</dbReference>